<evidence type="ECO:0000313" key="4">
    <source>
        <dbReference type="Proteomes" id="UP000045706"/>
    </source>
</evidence>
<evidence type="ECO:0000313" key="1">
    <source>
        <dbReference type="EMBL" id="CRK42307.1"/>
    </source>
</evidence>
<proteinExistence type="predicted"/>
<organism evidence="2 4">
    <name type="scientific">Verticillium longisporum</name>
    <name type="common">Verticillium dahliae var. longisporum</name>
    <dbReference type="NCBI Taxonomy" id="100787"/>
    <lineage>
        <taxon>Eukaryota</taxon>
        <taxon>Fungi</taxon>
        <taxon>Dikarya</taxon>
        <taxon>Ascomycota</taxon>
        <taxon>Pezizomycotina</taxon>
        <taxon>Sordariomycetes</taxon>
        <taxon>Hypocreomycetidae</taxon>
        <taxon>Glomerellales</taxon>
        <taxon>Plectosphaerellaceae</taxon>
        <taxon>Verticillium</taxon>
    </lineage>
</organism>
<keyword evidence="3" id="KW-1185">Reference proteome</keyword>
<feature type="non-terminal residue" evidence="2">
    <location>
        <position position="1"/>
    </location>
</feature>
<protein>
    <submittedName>
        <fullName evidence="2">Uncharacterized protein</fullName>
    </submittedName>
</protein>
<dbReference type="EMBL" id="CVQH01027439">
    <property type="protein sequence ID" value="CRK42307.1"/>
    <property type="molecule type" value="Genomic_DNA"/>
</dbReference>
<evidence type="ECO:0000313" key="2">
    <source>
        <dbReference type="EMBL" id="CRK46540.1"/>
    </source>
</evidence>
<accession>A0A0G4NJB6</accession>
<gene>
    <name evidence="1" type="ORF">BN1708_016922</name>
    <name evidence="2" type="ORF">BN1723_020061</name>
</gene>
<reference evidence="3 4" key="1">
    <citation type="submission" date="2015-05" db="EMBL/GenBank/DDBJ databases">
        <authorList>
            <person name="Fogelqvist Johan"/>
        </authorList>
    </citation>
    <scope>NUCLEOTIDE SEQUENCE [LARGE SCALE GENOMIC DNA]</scope>
    <source>
        <strain evidence="1">VL1</strain>
        <strain evidence="2">VL2</strain>
    </source>
</reference>
<sequence>VRIFPGANCGGGAARDLNIFDNTCRTTDIFNFRSFRVLGYGAKRQRANFWSDPPCLGATTFIQDWWADGGSDTFKIGTCITLPKTAKALGSISA</sequence>
<evidence type="ECO:0000313" key="3">
    <source>
        <dbReference type="Proteomes" id="UP000044602"/>
    </source>
</evidence>
<dbReference type="EMBL" id="CVQI01035804">
    <property type="protein sequence ID" value="CRK46540.1"/>
    <property type="molecule type" value="Genomic_DNA"/>
</dbReference>
<dbReference type="AlphaFoldDB" id="A0A0G4NJB6"/>
<dbReference type="Proteomes" id="UP000044602">
    <property type="component" value="Unassembled WGS sequence"/>
</dbReference>
<dbReference type="Proteomes" id="UP000045706">
    <property type="component" value="Unassembled WGS sequence"/>
</dbReference>
<name>A0A0G4NJB6_VERLO</name>